<feature type="transmembrane region" description="Helical" evidence="1">
    <location>
        <begin position="12"/>
        <end position="39"/>
    </location>
</feature>
<evidence type="ECO:0000313" key="3">
    <source>
        <dbReference type="Proteomes" id="UP000030111"/>
    </source>
</evidence>
<comment type="caution">
    <text evidence="2">The sequence shown here is derived from an EMBL/GenBank/DDBJ whole genome shotgun (WGS) entry which is preliminary data.</text>
</comment>
<dbReference type="RefSeq" id="WP_026990585.1">
    <property type="nucleotide sequence ID" value="NZ_AUGP01000017.1"/>
</dbReference>
<keyword evidence="1" id="KW-0812">Transmembrane</keyword>
<keyword evidence="1" id="KW-0472">Membrane</keyword>
<dbReference type="eggNOG" id="ENOG50315DF">
    <property type="taxonomic scope" value="Bacteria"/>
</dbReference>
<evidence type="ECO:0000256" key="1">
    <source>
        <dbReference type="SAM" id="Phobius"/>
    </source>
</evidence>
<gene>
    <name evidence="2" type="ORF">Q766_04160</name>
</gene>
<dbReference type="Proteomes" id="UP000030111">
    <property type="component" value="Unassembled WGS sequence"/>
</dbReference>
<dbReference type="EMBL" id="JRLY01000002">
    <property type="protein sequence ID" value="KGO94132.1"/>
    <property type="molecule type" value="Genomic_DNA"/>
</dbReference>
<dbReference type="STRING" id="1121898.GCA_000422725_01726"/>
<keyword evidence="1" id="KW-1133">Transmembrane helix</keyword>
<feature type="transmembrane region" description="Helical" evidence="1">
    <location>
        <begin position="113"/>
        <end position="135"/>
    </location>
</feature>
<sequence length="169" mass="19386">MNSTVLINILRFLALLAVQVVVCNKISLFGFLVPYPYILYILLYPVNGNKAVLLISAFFLGLFIDMYLNTGGPHSVACVVLAYMRPTFFKFSFGVSYEYQTIKINDRLSPERLSFIFICVVLHHLILFLLEMFRFSLILDALLHTLYTTIFTLIICVITIYLIKPAKQL</sequence>
<keyword evidence="3" id="KW-1185">Reference proteome</keyword>
<dbReference type="AlphaFoldDB" id="A0A0A2MN99"/>
<name>A0A0A2MN99_9FLAO</name>
<proteinExistence type="predicted"/>
<dbReference type="OrthoDB" id="1132160at2"/>
<reference evidence="2 3" key="1">
    <citation type="submission" date="2013-09" db="EMBL/GenBank/DDBJ databases">
        <authorList>
            <person name="Zeng Z."/>
            <person name="Chen C."/>
        </authorList>
    </citation>
    <scope>NUCLEOTIDE SEQUENCE [LARGE SCALE GENOMIC DNA]</scope>
    <source>
        <strain evidence="2 3">WB 4.1-42</strain>
    </source>
</reference>
<organism evidence="2 3">
    <name type="scientific">Flavobacterium subsaxonicum WB 4.1-42 = DSM 21790</name>
    <dbReference type="NCBI Taxonomy" id="1121898"/>
    <lineage>
        <taxon>Bacteria</taxon>
        <taxon>Pseudomonadati</taxon>
        <taxon>Bacteroidota</taxon>
        <taxon>Flavobacteriia</taxon>
        <taxon>Flavobacteriales</taxon>
        <taxon>Flavobacteriaceae</taxon>
        <taxon>Flavobacterium</taxon>
    </lineage>
</organism>
<accession>A0A0A2MN99</accession>
<evidence type="ECO:0000313" key="2">
    <source>
        <dbReference type="EMBL" id="KGO94132.1"/>
    </source>
</evidence>
<feature type="transmembrane region" description="Helical" evidence="1">
    <location>
        <begin position="141"/>
        <end position="163"/>
    </location>
</feature>
<protein>
    <submittedName>
        <fullName evidence="2">Rod shape-determining protein MreD</fullName>
    </submittedName>
</protein>